<proteinExistence type="inferred from homology"/>
<dbReference type="InterPro" id="IPR036380">
    <property type="entry name" value="Isochorismatase-like_sf"/>
</dbReference>
<protein>
    <submittedName>
        <fullName evidence="4">Isochorismatase</fullName>
    </submittedName>
</protein>
<dbReference type="InterPro" id="IPR050272">
    <property type="entry name" value="Isochorismatase-like_hydrls"/>
</dbReference>
<evidence type="ECO:0000256" key="1">
    <source>
        <dbReference type="ARBA" id="ARBA00006336"/>
    </source>
</evidence>
<dbReference type="PANTHER" id="PTHR43540:SF15">
    <property type="entry name" value="BLR5631 PROTEIN"/>
    <property type="match status" value="1"/>
</dbReference>
<sequence length="193" mass="20779">MSAALSFRQLVGVPPSTASVKDSTLIIIDAQNEYAEGQLQVRDVETSRKVIAALLEKYRSANGQVVHVVHDTPPGAPVFTPGTKLAEEFEELTPRDGEKVVHKNYPSSFADTDLQQHLESIGLKKIVLVGYMAHVCVSTTAREGARHGYDVLVAEDAIGDRDIPGLSAQKSVEAVLAELGDAFATIVKTQDIN</sequence>
<accession>A0A9P8VUQ7</accession>
<comment type="similarity">
    <text evidence="1">Belongs to the isochorismatase family.</text>
</comment>
<dbReference type="OrthoDB" id="245563at2759"/>
<dbReference type="Pfam" id="PF00857">
    <property type="entry name" value="Isochorismatase"/>
    <property type="match status" value="1"/>
</dbReference>
<name>A0A9P8VUQ7_9HYPO</name>
<dbReference type="PANTHER" id="PTHR43540">
    <property type="entry name" value="PEROXYUREIDOACRYLATE/UREIDOACRYLATE AMIDOHYDROLASE-RELATED"/>
    <property type="match status" value="1"/>
</dbReference>
<dbReference type="EMBL" id="JAGPYM010000031">
    <property type="protein sequence ID" value="KAH6877056.1"/>
    <property type="molecule type" value="Genomic_DNA"/>
</dbReference>
<comment type="caution">
    <text evidence="4">The sequence shown here is derived from an EMBL/GenBank/DDBJ whole genome shotgun (WGS) entry which is preliminary data.</text>
</comment>
<dbReference type="GO" id="GO:0016787">
    <property type="term" value="F:hydrolase activity"/>
    <property type="evidence" value="ECO:0007669"/>
    <property type="project" value="UniProtKB-KW"/>
</dbReference>
<reference evidence="4 5" key="1">
    <citation type="journal article" date="2021" name="Nat. Commun.">
        <title>Genetic determinants of endophytism in the Arabidopsis root mycobiome.</title>
        <authorList>
            <person name="Mesny F."/>
            <person name="Miyauchi S."/>
            <person name="Thiergart T."/>
            <person name="Pickel B."/>
            <person name="Atanasova L."/>
            <person name="Karlsson M."/>
            <person name="Huettel B."/>
            <person name="Barry K.W."/>
            <person name="Haridas S."/>
            <person name="Chen C."/>
            <person name="Bauer D."/>
            <person name="Andreopoulos W."/>
            <person name="Pangilinan J."/>
            <person name="LaButti K."/>
            <person name="Riley R."/>
            <person name="Lipzen A."/>
            <person name="Clum A."/>
            <person name="Drula E."/>
            <person name="Henrissat B."/>
            <person name="Kohler A."/>
            <person name="Grigoriev I.V."/>
            <person name="Martin F.M."/>
            <person name="Hacquard S."/>
        </authorList>
    </citation>
    <scope>NUCLEOTIDE SEQUENCE [LARGE SCALE GENOMIC DNA]</scope>
    <source>
        <strain evidence="4 5">MPI-CAGE-CH-0241</strain>
    </source>
</reference>
<evidence type="ECO:0000313" key="4">
    <source>
        <dbReference type="EMBL" id="KAH6877056.1"/>
    </source>
</evidence>
<dbReference type="InterPro" id="IPR000868">
    <property type="entry name" value="Isochorismatase-like_dom"/>
</dbReference>
<feature type="domain" description="Isochorismatase-like" evidence="3">
    <location>
        <begin position="24"/>
        <end position="190"/>
    </location>
</feature>
<gene>
    <name evidence="4" type="ORF">B0T10DRAFT_413596</name>
</gene>
<organism evidence="4 5">
    <name type="scientific">Thelonectria olida</name>
    <dbReference type="NCBI Taxonomy" id="1576542"/>
    <lineage>
        <taxon>Eukaryota</taxon>
        <taxon>Fungi</taxon>
        <taxon>Dikarya</taxon>
        <taxon>Ascomycota</taxon>
        <taxon>Pezizomycotina</taxon>
        <taxon>Sordariomycetes</taxon>
        <taxon>Hypocreomycetidae</taxon>
        <taxon>Hypocreales</taxon>
        <taxon>Nectriaceae</taxon>
        <taxon>Thelonectria</taxon>
    </lineage>
</organism>
<dbReference type="Proteomes" id="UP000777438">
    <property type="component" value="Unassembled WGS sequence"/>
</dbReference>
<evidence type="ECO:0000256" key="2">
    <source>
        <dbReference type="ARBA" id="ARBA00022801"/>
    </source>
</evidence>
<dbReference type="Gene3D" id="3.40.50.850">
    <property type="entry name" value="Isochorismatase-like"/>
    <property type="match status" value="1"/>
</dbReference>
<dbReference type="SUPFAM" id="SSF52499">
    <property type="entry name" value="Isochorismatase-like hydrolases"/>
    <property type="match status" value="1"/>
</dbReference>
<evidence type="ECO:0000313" key="5">
    <source>
        <dbReference type="Proteomes" id="UP000777438"/>
    </source>
</evidence>
<evidence type="ECO:0000259" key="3">
    <source>
        <dbReference type="Pfam" id="PF00857"/>
    </source>
</evidence>
<dbReference type="AlphaFoldDB" id="A0A9P8VUQ7"/>
<keyword evidence="5" id="KW-1185">Reference proteome</keyword>
<keyword evidence="2" id="KW-0378">Hydrolase</keyword>